<keyword evidence="1" id="KW-0348">Hemagglutinin</keyword>
<dbReference type="InterPro" id="IPR043159">
    <property type="entry name" value="Lectin_gal-bd_sf"/>
</dbReference>
<dbReference type="AlphaFoldDB" id="A0ABD0WN19"/>
<evidence type="ECO:0000256" key="1">
    <source>
        <dbReference type="ARBA" id="ARBA00022546"/>
    </source>
</evidence>
<dbReference type="PROSITE" id="PS50228">
    <property type="entry name" value="SUEL_LECTIN"/>
    <property type="match status" value="1"/>
</dbReference>
<dbReference type="GO" id="GO:0030246">
    <property type="term" value="F:carbohydrate binding"/>
    <property type="evidence" value="ECO:0007669"/>
    <property type="project" value="UniProtKB-KW"/>
</dbReference>
<name>A0ABD0WN19_UMBPY</name>
<evidence type="ECO:0000256" key="2">
    <source>
        <dbReference type="ARBA" id="ARBA00022734"/>
    </source>
</evidence>
<reference evidence="6 7" key="1">
    <citation type="submission" date="2024-06" db="EMBL/GenBank/DDBJ databases">
        <authorList>
            <person name="Pan Q."/>
            <person name="Wen M."/>
            <person name="Jouanno E."/>
            <person name="Zahm M."/>
            <person name="Klopp C."/>
            <person name="Cabau C."/>
            <person name="Louis A."/>
            <person name="Berthelot C."/>
            <person name="Parey E."/>
            <person name="Roest Crollius H."/>
            <person name="Montfort J."/>
            <person name="Robinson-Rechavi M."/>
            <person name="Bouchez O."/>
            <person name="Lampietro C."/>
            <person name="Lopez Roques C."/>
            <person name="Donnadieu C."/>
            <person name="Postlethwait J."/>
            <person name="Bobe J."/>
            <person name="Verreycken H."/>
            <person name="Guiguen Y."/>
        </authorList>
    </citation>
    <scope>NUCLEOTIDE SEQUENCE [LARGE SCALE GENOMIC DNA]</scope>
    <source>
        <strain evidence="6">Up_M1</strain>
        <tissue evidence="6">Testis</tissue>
    </source>
</reference>
<dbReference type="EMBL" id="JAGEUA010000005">
    <property type="protein sequence ID" value="KAL0977970.1"/>
    <property type="molecule type" value="Genomic_DNA"/>
</dbReference>
<dbReference type="FunFam" id="2.60.120.740:FF:000003">
    <property type="entry name" value="Protein eva-1 homolog C"/>
    <property type="match status" value="1"/>
</dbReference>
<evidence type="ECO:0000313" key="6">
    <source>
        <dbReference type="EMBL" id="KAL0977970.1"/>
    </source>
</evidence>
<comment type="caution">
    <text evidence="6">The sequence shown here is derived from an EMBL/GenBank/DDBJ whole genome shotgun (WGS) entry which is preliminary data.</text>
</comment>
<keyword evidence="3" id="KW-0677">Repeat</keyword>
<proteinExistence type="predicted"/>
<dbReference type="PANTHER" id="PTHR46780">
    <property type="entry name" value="PROTEIN EVA-1"/>
    <property type="match status" value="1"/>
</dbReference>
<dbReference type="Proteomes" id="UP001557470">
    <property type="component" value="Unassembled WGS sequence"/>
</dbReference>
<organism evidence="6 7">
    <name type="scientific">Umbra pygmaea</name>
    <name type="common">Eastern mudminnow</name>
    <dbReference type="NCBI Taxonomy" id="75934"/>
    <lineage>
        <taxon>Eukaryota</taxon>
        <taxon>Metazoa</taxon>
        <taxon>Chordata</taxon>
        <taxon>Craniata</taxon>
        <taxon>Vertebrata</taxon>
        <taxon>Euteleostomi</taxon>
        <taxon>Actinopterygii</taxon>
        <taxon>Neopterygii</taxon>
        <taxon>Teleostei</taxon>
        <taxon>Protacanthopterygii</taxon>
        <taxon>Esociformes</taxon>
        <taxon>Umbridae</taxon>
        <taxon>Umbra</taxon>
    </lineage>
</organism>
<evidence type="ECO:0000259" key="5">
    <source>
        <dbReference type="PROSITE" id="PS50228"/>
    </source>
</evidence>
<keyword evidence="2" id="KW-0430">Lectin</keyword>
<gene>
    <name evidence="6" type="ORF">UPYG_G00164110</name>
</gene>
<evidence type="ECO:0000256" key="3">
    <source>
        <dbReference type="ARBA" id="ARBA00022737"/>
    </source>
</evidence>
<accession>A0ABD0WN19</accession>
<dbReference type="InterPro" id="IPR000922">
    <property type="entry name" value="Lectin_gal-bd_dom"/>
</dbReference>
<evidence type="ECO:0000313" key="7">
    <source>
        <dbReference type="Proteomes" id="UP001557470"/>
    </source>
</evidence>
<keyword evidence="4" id="KW-0732">Signal</keyword>
<evidence type="ECO:0000256" key="4">
    <source>
        <dbReference type="SAM" id="SignalP"/>
    </source>
</evidence>
<feature type="chain" id="PRO_5044822908" description="SUEL-type lectin domain-containing protein" evidence="4">
    <location>
        <begin position="25"/>
        <end position="133"/>
    </location>
</feature>
<dbReference type="Pfam" id="PF02140">
    <property type="entry name" value="SUEL_Lectin"/>
    <property type="match status" value="1"/>
</dbReference>
<sequence>MLFPSCAVFTLLAAAFCTIQIVTARNITNEGTDAPLQCGSSIVCEGSNIQLHCGNGQIQIQSATYGRRDPHVCSAGRPTNQITNTNCISQSSISKMIESCKGRNQCVVQASNSVFGDPCFGTYKYLEVAYVCG</sequence>
<protein>
    <recommendedName>
        <fullName evidence="5">SUEL-type lectin domain-containing protein</fullName>
    </recommendedName>
</protein>
<feature type="signal peptide" evidence="4">
    <location>
        <begin position="1"/>
        <end position="24"/>
    </location>
</feature>
<dbReference type="Gene3D" id="2.60.120.740">
    <property type="match status" value="1"/>
</dbReference>
<feature type="domain" description="SUEL-type lectin" evidence="5">
    <location>
        <begin position="43"/>
        <end position="133"/>
    </location>
</feature>
<keyword evidence="7" id="KW-1185">Reference proteome</keyword>